<dbReference type="EMBL" id="BIMR01000090">
    <property type="protein sequence ID" value="GCE76342.1"/>
    <property type="molecule type" value="Genomic_DNA"/>
</dbReference>
<reference evidence="1 2" key="1">
    <citation type="submission" date="2019-01" db="EMBL/GenBank/DDBJ databases">
        <title>Draft genome sequence of Cellulomonas takizawaensis strain TKZ-21.</title>
        <authorList>
            <person name="Yamamura H."/>
            <person name="Hayashi T."/>
            <person name="Hamada M."/>
            <person name="Serisawa Y."/>
            <person name="Matsuyama K."/>
            <person name="Nakagawa Y."/>
            <person name="Otoguro M."/>
            <person name="Yanagida F."/>
            <person name="Hayakawa M."/>
        </authorList>
    </citation>
    <scope>NUCLEOTIDE SEQUENCE [LARGE SCALE GENOMIC DNA]</scope>
    <source>
        <strain evidence="1 2">NBRC12680</strain>
    </source>
</reference>
<evidence type="ECO:0000313" key="1">
    <source>
        <dbReference type="EMBL" id="GCE76342.1"/>
    </source>
</evidence>
<dbReference type="Proteomes" id="UP000289954">
    <property type="component" value="Unassembled WGS sequence"/>
</dbReference>
<comment type="caution">
    <text evidence="1">The sequence shown here is derived from an EMBL/GenBank/DDBJ whole genome shotgun (WGS) entry which is preliminary data.</text>
</comment>
<dbReference type="AlphaFoldDB" id="A0A402DQC4"/>
<name>A0A402DQC4_9CELL</name>
<proteinExistence type="predicted"/>
<sequence>MAMRRRWLIVGVAGVAVASSLVIVSSQSRAVNIPAQGPWTVRIATDPSSARNCAADEAVEAAIQTASAPSAGGSFRLADDATRSDVERVVDCVTESIASSLVSVVAAID</sequence>
<evidence type="ECO:0000313" key="2">
    <source>
        <dbReference type="Proteomes" id="UP000289954"/>
    </source>
</evidence>
<gene>
    <name evidence="1" type="ORF">CBZ_13980</name>
</gene>
<keyword evidence="2" id="KW-1185">Reference proteome</keyword>
<accession>A0A402DQC4</accession>
<protein>
    <submittedName>
        <fullName evidence="1">Uncharacterized protein</fullName>
    </submittedName>
</protein>
<organism evidence="1 2">
    <name type="scientific">Cellulomonas biazotea</name>
    <dbReference type="NCBI Taxonomy" id="1709"/>
    <lineage>
        <taxon>Bacteria</taxon>
        <taxon>Bacillati</taxon>
        <taxon>Actinomycetota</taxon>
        <taxon>Actinomycetes</taxon>
        <taxon>Micrococcales</taxon>
        <taxon>Cellulomonadaceae</taxon>
        <taxon>Cellulomonas</taxon>
    </lineage>
</organism>